<dbReference type="AlphaFoldDB" id="A0A323V9S9"/>
<dbReference type="GO" id="GO:0016853">
    <property type="term" value="F:isomerase activity"/>
    <property type="evidence" value="ECO:0007669"/>
    <property type="project" value="UniProtKB-KW"/>
</dbReference>
<dbReference type="InterPro" id="IPR007400">
    <property type="entry name" value="PrpF-like"/>
</dbReference>
<evidence type="ECO:0000313" key="3">
    <source>
        <dbReference type="EMBL" id="MBB3674842.1"/>
    </source>
</evidence>
<dbReference type="PANTHER" id="PTHR43709">
    <property type="entry name" value="ACONITATE ISOMERASE-RELATED"/>
    <property type="match status" value="1"/>
</dbReference>
<dbReference type="PANTHER" id="PTHR43709:SF3">
    <property type="entry name" value="ISOMERASE YBHH-RELATED"/>
    <property type="match status" value="1"/>
</dbReference>
<evidence type="ECO:0000313" key="5">
    <source>
        <dbReference type="Proteomes" id="UP000247602"/>
    </source>
</evidence>
<dbReference type="Pfam" id="PF04303">
    <property type="entry name" value="PrpF"/>
    <property type="match status" value="1"/>
</dbReference>
<dbReference type="EMBL" id="JACIBU010000001">
    <property type="protein sequence ID" value="MBB3674842.1"/>
    <property type="molecule type" value="Genomic_DNA"/>
</dbReference>
<dbReference type="InterPro" id="IPR047687">
    <property type="entry name" value="OMA_tautomer-like"/>
</dbReference>
<dbReference type="EMBL" id="QKNV01000078">
    <property type="protein sequence ID" value="PZA21597.1"/>
    <property type="molecule type" value="Genomic_DNA"/>
</dbReference>
<keyword evidence="2 3" id="KW-0413">Isomerase</keyword>
<comment type="similarity">
    <text evidence="1">Belongs to the PrpF family.</text>
</comment>
<evidence type="ECO:0000256" key="2">
    <source>
        <dbReference type="ARBA" id="ARBA00023235"/>
    </source>
</evidence>
<dbReference type="OrthoDB" id="9779763at2"/>
<dbReference type="RefSeq" id="WP_110552051.1">
    <property type="nucleotide sequence ID" value="NZ_JACIBU010000001.1"/>
</dbReference>
<dbReference type="NCBIfam" id="NF033377">
    <property type="entry name" value="OMA_tautomer"/>
    <property type="match status" value="1"/>
</dbReference>
<sequence length="359" mass="37298">MTYDETGVRCTMLRGGTSRGLFFEARDLPADPAERDDLLLRLMGTPDPRQIDGLGGSTTLTSKVAVLSPSEDPDVDVDYLFLQLGVDTATVSDRQNCGNILAGVGPFAVERGLVPAGDGETSVRIRMVNSDSVAVATFPTPGGRVEYRGDVEIAGVPGTAAPVVLAFTDTEGSATGALLPTGHVRDTVEGIEVTCVDNGMPVVLAMADAFGLTGYEPHEELAADAALLERVDAFRRKAAELMGMGDVSTSSVPKTVLLAAPRDGGQVSTRSFIPVQPHTSIGVLGAVSVVTGMLLPGAVGHELTAGWPAGTSQVDVEHPTGHLLVDVVVDADSTPPRAVRSGVVRTARKLFDGTAFPRA</sequence>
<dbReference type="Gene3D" id="3.10.310.10">
    <property type="entry name" value="Diaminopimelate Epimerase, Chain A, domain 1"/>
    <property type="match status" value="2"/>
</dbReference>
<keyword evidence="5" id="KW-1185">Reference proteome</keyword>
<dbReference type="EC" id="5.3.2.8" evidence="3"/>
<reference evidence="4 5" key="1">
    <citation type="submission" date="2018-06" db="EMBL/GenBank/DDBJ databases">
        <title>Draft genome sequence of Modestobacter versicolor CP153-2.</title>
        <authorList>
            <person name="Gundlapally S.R."/>
        </authorList>
    </citation>
    <scope>NUCLEOTIDE SEQUENCE [LARGE SCALE GENOMIC DNA]</scope>
    <source>
        <strain evidence="4 5">CP153-2</strain>
    </source>
</reference>
<protein>
    <submittedName>
        <fullName evidence="4">4-oxalomesaconate tautomerase</fullName>
        <ecNumber evidence="3">5.3.2.8</ecNumber>
    </submittedName>
</protein>
<dbReference type="Proteomes" id="UP000580718">
    <property type="component" value="Unassembled WGS sequence"/>
</dbReference>
<dbReference type="Proteomes" id="UP000247602">
    <property type="component" value="Unassembled WGS sequence"/>
</dbReference>
<evidence type="ECO:0000313" key="4">
    <source>
        <dbReference type="EMBL" id="PZA21597.1"/>
    </source>
</evidence>
<evidence type="ECO:0000313" key="6">
    <source>
        <dbReference type="Proteomes" id="UP000580718"/>
    </source>
</evidence>
<accession>A0A323V9S9</accession>
<evidence type="ECO:0000256" key="1">
    <source>
        <dbReference type="ARBA" id="ARBA00007673"/>
    </source>
</evidence>
<dbReference type="SUPFAM" id="SSF54506">
    <property type="entry name" value="Diaminopimelate epimerase-like"/>
    <property type="match status" value="2"/>
</dbReference>
<comment type="caution">
    <text evidence="4">The sequence shown here is derived from an EMBL/GenBank/DDBJ whole genome shotgun (WGS) entry which is preliminary data.</text>
</comment>
<gene>
    <name evidence="4" type="ORF">DMO24_09465</name>
    <name evidence="3" type="ORF">FHX36_000577</name>
</gene>
<organism evidence="4 5">
    <name type="scientific">Modestobacter versicolor</name>
    <dbReference type="NCBI Taxonomy" id="429133"/>
    <lineage>
        <taxon>Bacteria</taxon>
        <taxon>Bacillati</taxon>
        <taxon>Actinomycetota</taxon>
        <taxon>Actinomycetes</taxon>
        <taxon>Geodermatophilales</taxon>
        <taxon>Geodermatophilaceae</taxon>
        <taxon>Modestobacter</taxon>
    </lineage>
</organism>
<name>A0A323V9S9_9ACTN</name>
<reference evidence="3 6" key="2">
    <citation type="submission" date="2020-08" db="EMBL/GenBank/DDBJ databases">
        <title>Sequencing the genomes of 1000 actinobacteria strains.</title>
        <authorList>
            <person name="Klenk H.-P."/>
        </authorList>
    </citation>
    <scope>NUCLEOTIDE SEQUENCE [LARGE SCALE GENOMIC DNA]</scope>
    <source>
        <strain evidence="3 6">DSM 16678</strain>
    </source>
</reference>
<proteinExistence type="inferred from homology"/>